<feature type="chain" id="PRO_5039481991" description="SAM-dependent methyltransferase RsmB-F/NOP2-type catalytic core domain-containing protein" evidence="1">
    <location>
        <begin position="25"/>
        <end position="312"/>
    </location>
</feature>
<dbReference type="SUPFAM" id="SSF53335">
    <property type="entry name" value="S-adenosyl-L-methionine-dependent methyltransferases"/>
    <property type="match status" value="1"/>
</dbReference>
<dbReference type="Gramene" id="Psat02G0228800-T1">
    <property type="protein sequence ID" value="KAI5435805.1"/>
    <property type="gene ID" value="KIW84_022288"/>
</dbReference>
<dbReference type="PANTHER" id="PTHR22807">
    <property type="entry name" value="NOP2 YEAST -RELATED NOL1/NOP2/FMU SUN DOMAIN-CONTAINING"/>
    <property type="match status" value="1"/>
</dbReference>
<dbReference type="Proteomes" id="UP001058974">
    <property type="component" value="Chromosome 2"/>
</dbReference>
<feature type="signal peptide" evidence="1">
    <location>
        <begin position="1"/>
        <end position="24"/>
    </location>
</feature>
<dbReference type="CDD" id="cd02440">
    <property type="entry name" value="AdoMet_MTases"/>
    <property type="match status" value="1"/>
</dbReference>
<evidence type="ECO:0000256" key="1">
    <source>
        <dbReference type="SAM" id="SignalP"/>
    </source>
</evidence>
<dbReference type="Gene3D" id="3.40.50.150">
    <property type="entry name" value="Vaccinia Virus protein VP39"/>
    <property type="match status" value="1"/>
</dbReference>
<dbReference type="InterPro" id="IPR023269">
    <property type="entry name" value="RCMT_subfamily_9"/>
</dbReference>
<dbReference type="InterPro" id="IPR023267">
    <property type="entry name" value="RCMT"/>
</dbReference>
<dbReference type="GO" id="GO:0008173">
    <property type="term" value="F:RNA methyltransferase activity"/>
    <property type="evidence" value="ECO:0007669"/>
    <property type="project" value="InterPro"/>
</dbReference>
<dbReference type="PRINTS" id="PR02010">
    <property type="entry name" value="RCMT9"/>
</dbReference>
<dbReference type="PANTHER" id="PTHR22807:SF16">
    <property type="entry name" value="SAM-DEPENDENT MTASE RSMB_NOP-TYPE DOMAIN-CONTAINING PROTEIN"/>
    <property type="match status" value="1"/>
</dbReference>
<evidence type="ECO:0000313" key="4">
    <source>
        <dbReference type="Proteomes" id="UP001058974"/>
    </source>
</evidence>
<dbReference type="EMBL" id="JAMSHJ010000002">
    <property type="protein sequence ID" value="KAI5435805.1"/>
    <property type="molecule type" value="Genomic_DNA"/>
</dbReference>
<keyword evidence="1" id="KW-0732">Signal</keyword>
<accession>A0A9D4YE16</accession>
<dbReference type="AlphaFoldDB" id="A0A9D4YE16"/>
<dbReference type="InterPro" id="IPR049560">
    <property type="entry name" value="MeTrfase_RsmB-F_NOP2_cat"/>
</dbReference>
<dbReference type="GO" id="GO:0001510">
    <property type="term" value="P:RNA methylation"/>
    <property type="evidence" value="ECO:0007669"/>
    <property type="project" value="InterPro"/>
</dbReference>
<dbReference type="Pfam" id="PF01189">
    <property type="entry name" value="Methyltr_RsmB-F"/>
    <property type="match status" value="1"/>
</dbReference>
<evidence type="ECO:0000259" key="2">
    <source>
        <dbReference type="Pfam" id="PF01189"/>
    </source>
</evidence>
<keyword evidence="4" id="KW-1185">Reference proteome</keyword>
<sequence>MLALGLIGINKFGTALVLLCKCHATITSLSVVDTHKRSLSEEFNFEYMAVHVPKSNTATFHFFTKKLRYNNDAEEENAYVIRKQLKIYGIDASSGAAVMALGISPGDHVLDLCAAPGAKLCMILDLLGDSGSVTGVDAARHRLAACRTMLQKYKLGDRCRLFVADGTTFSVIPEGFRSDSESYESRSEERMDVFKEWTSRRPWKERKKAKKCATLQVVSKSHPPELIYYGQHSGVIGLTKGELYKTVAENEIAGYDYDKVLVDAECTHDGSVKHIQKFEHWGWVTLQRRVLDAERTDNLHALQAKTCYSLDL</sequence>
<comment type="caution">
    <text evidence="3">The sequence shown here is derived from an EMBL/GenBank/DDBJ whole genome shotgun (WGS) entry which is preliminary data.</text>
</comment>
<gene>
    <name evidence="3" type="ORF">KIW84_022288</name>
</gene>
<reference evidence="3 4" key="1">
    <citation type="journal article" date="2022" name="Nat. Genet.">
        <title>Improved pea reference genome and pan-genome highlight genomic features and evolutionary characteristics.</title>
        <authorList>
            <person name="Yang T."/>
            <person name="Liu R."/>
            <person name="Luo Y."/>
            <person name="Hu S."/>
            <person name="Wang D."/>
            <person name="Wang C."/>
            <person name="Pandey M.K."/>
            <person name="Ge S."/>
            <person name="Xu Q."/>
            <person name="Li N."/>
            <person name="Li G."/>
            <person name="Huang Y."/>
            <person name="Saxena R.K."/>
            <person name="Ji Y."/>
            <person name="Li M."/>
            <person name="Yan X."/>
            <person name="He Y."/>
            <person name="Liu Y."/>
            <person name="Wang X."/>
            <person name="Xiang C."/>
            <person name="Varshney R.K."/>
            <person name="Ding H."/>
            <person name="Gao S."/>
            <person name="Zong X."/>
        </authorList>
    </citation>
    <scope>NUCLEOTIDE SEQUENCE [LARGE SCALE GENOMIC DNA]</scope>
    <source>
        <strain evidence="3 4">cv. Zhongwan 6</strain>
    </source>
</reference>
<proteinExistence type="predicted"/>
<dbReference type="InterPro" id="IPR029063">
    <property type="entry name" value="SAM-dependent_MTases_sf"/>
</dbReference>
<name>A0A9D4YE16_PEA</name>
<evidence type="ECO:0000313" key="3">
    <source>
        <dbReference type="EMBL" id="KAI5435805.1"/>
    </source>
</evidence>
<organism evidence="3 4">
    <name type="scientific">Pisum sativum</name>
    <name type="common">Garden pea</name>
    <name type="synonym">Lathyrus oleraceus</name>
    <dbReference type="NCBI Taxonomy" id="3888"/>
    <lineage>
        <taxon>Eukaryota</taxon>
        <taxon>Viridiplantae</taxon>
        <taxon>Streptophyta</taxon>
        <taxon>Embryophyta</taxon>
        <taxon>Tracheophyta</taxon>
        <taxon>Spermatophyta</taxon>
        <taxon>Magnoliopsida</taxon>
        <taxon>eudicotyledons</taxon>
        <taxon>Gunneridae</taxon>
        <taxon>Pentapetalae</taxon>
        <taxon>rosids</taxon>
        <taxon>fabids</taxon>
        <taxon>Fabales</taxon>
        <taxon>Fabaceae</taxon>
        <taxon>Papilionoideae</taxon>
        <taxon>50 kb inversion clade</taxon>
        <taxon>NPAAA clade</taxon>
        <taxon>Hologalegina</taxon>
        <taxon>IRL clade</taxon>
        <taxon>Fabeae</taxon>
        <taxon>Lathyrus</taxon>
    </lineage>
</organism>
<feature type="domain" description="SAM-dependent methyltransferase RsmB-F/NOP2-type catalytic core" evidence="2">
    <location>
        <begin position="99"/>
        <end position="169"/>
    </location>
</feature>
<protein>
    <recommendedName>
        <fullName evidence="2">SAM-dependent methyltransferase RsmB-F/NOP2-type catalytic core domain-containing protein</fullName>
    </recommendedName>
</protein>